<dbReference type="PANTHER" id="PTHR12203:SF35">
    <property type="entry name" value="PROTEIN O-GLUCOSYLTRANSFERASE 1"/>
    <property type="match status" value="1"/>
</dbReference>
<name>A0ABD1XT61_9MARC</name>
<accession>A0ABD1XT61</accession>
<dbReference type="GO" id="GO:0016740">
    <property type="term" value="F:transferase activity"/>
    <property type="evidence" value="ECO:0007669"/>
    <property type="project" value="UniProtKB-KW"/>
</dbReference>
<dbReference type="AlphaFoldDB" id="A0ABD1XT61"/>
<dbReference type="SMART" id="SM00672">
    <property type="entry name" value="CAP10"/>
    <property type="match status" value="1"/>
</dbReference>
<evidence type="ECO:0000256" key="1">
    <source>
        <dbReference type="ARBA" id="ARBA00010118"/>
    </source>
</evidence>
<dbReference type="Pfam" id="PF05686">
    <property type="entry name" value="Glyco_transf_90"/>
    <property type="match status" value="1"/>
</dbReference>
<dbReference type="Proteomes" id="UP001605036">
    <property type="component" value="Unassembled WGS sequence"/>
</dbReference>
<dbReference type="InterPro" id="IPR051091">
    <property type="entry name" value="O-Glucosyltr/Glycosyltrsf_90"/>
</dbReference>
<keyword evidence="3" id="KW-0812">Transmembrane</keyword>
<dbReference type="PANTHER" id="PTHR12203">
    <property type="entry name" value="KDEL LYS-ASP-GLU-LEU CONTAINING - RELATED"/>
    <property type="match status" value="1"/>
</dbReference>
<feature type="domain" description="Glycosyl transferase CAP10" evidence="4">
    <location>
        <begin position="203"/>
        <end position="452"/>
    </location>
</feature>
<sequence length="527" mass="61184">MKRTLTRVRRFLGMRAPGSASRFKKAELHSAARLRSWPLLYYLGILLCLILIPPLVFNKTASVREEMLHAATIFGDNVDPTPWHWHLNPLGPEAFNWKRYLKIKQCSLKSWILPPPRTLSSVEMRPKNTSCPQYFQWIHSDLSPWVEKGISKSNIEMAREHAAFRVTIVKGNLYLNVYYSCVQTRALFTVWGLLLLLEKYKGLVPDVDLMFDCMDRPLIEKTQNFSYQSPPPLFRYCSTKSHYDIPFPDWSFWGWKETKLEPWDQQREKIVKASAMVQWKDKIAKAFWRGNPDVGSPLRMQLIECQNRAEVQNQNWASQQPAGQEYDASKLENQCKHRYKIYAEGYAWSVSFKYIMACGSPTLVISPRFHDFFMRGLQPWVHYIPVRPSEICAQKLCRSIDSAVKWGESKPSKAVAVGKAGEEFLRTELNMNNVYDYMFHLISEYARLQTFKPVVPEAAEVVTESYILCLAEPQFRSVLQKSRESLKVGFTPCIMPQSTKEILQDTDWAAKEHATVEWAEKECEKHG</sequence>
<keyword evidence="6" id="KW-1185">Reference proteome</keyword>
<keyword evidence="2" id="KW-0808">Transferase</keyword>
<evidence type="ECO:0000256" key="2">
    <source>
        <dbReference type="ARBA" id="ARBA00022679"/>
    </source>
</evidence>
<evidence type="ECO:0000256" key="3">
    <source>
        <dbReference type="SAM" id="Phobius"/>
    </source>
</evidence>
<evidence type="ECO:0000259" key="4">
    <source>
        <dbReference type="SMART" id="SM00672"/>
    </source>
</evidence>
<reference evidence="5 6" key="1">
    <citation type="submission" date="2024-09" db="EMBL/GenBank/DDBJ databases">
        <title>Chromosome-scale assembly of Riccia fluitans.</title>
        <authorList>
            <person name="Paukszto L."/>
            <person name="Sawicki J."/>
            <person name="Karawczyk K."/>
            <person name="Piernik-Szablinska J."/>
            <person name="Szczecinska M."/>
            <person name="Mazdziarz M."/>
        </authorList>
    </citation>
    <scope>NUCLEOTIDE SEQUENCE [LARGE SCALE GENOMIC DNA]</scope>
    <source>
        <strain evidence="5">Rf_01</strain>
        <tissue evidence="5">Aerial parts of the thallus</tissue>
    </source>
</reference>
<dbReference type="EMBL" id="JBHFFA010000007">
    <property type="protein sequence ID" value="KAL2611116.1"/>
    <property type="molecule type" value="Genomic_DNA"/>
</dbReference>
<feature type="transmembrane region" description="Helical" evidence="3">
    <location>
        <begin position="39"/>
        <end position="57"/>
    </location>
</feature>
<protein>
    <recommendedName>
        <fullName evidence="4">Glycosyl transferase CAP10 domain-containing protein</fullName>
    </recommendedName>
</protein>
<proteinExistence type="inferred from homology"/>
<dbReference type="InterPro" id="IPR006598">
    <property type="entry name" value="CAP10"/>
</dbReference>
<gene>
    <name evidence="5" type="ORF">R1flu_022808</name>
</gene>
<organism evidence="5 6">
    <name type="scientific">Riccia fluitans</name>
    <dbReference type="NCBI Taxonomy" id="41844"/>
    <lineage>
        <taxon>Eukaryota</taxon>
        <taxon>Viridiplantae</taxon>
        <taxon>Streptophyta</taxon>
        <taxon>Embryophyta</taxon>
        <taxon>Marchantiophyta</taxon>
        <taxon>Marchantiopsida</taxon>
        <taxon>Marchantiidae</taxon>
        <taxon>Marchantiales</taxon>
        <taxon>Ricciaceae</taxon>
        <taxon>Riccia</taxon>
    </lineage>
</organism>
<keyword evidence="3" id="KW-0472">Membrane</keyword>
<comment type="caution">
    <text evidence="5">The sequence shown here is derived from an EMBL/GenBank/DDBJ whole genome shotgun (WGS) entry which is preliminary data.</text>
</comment>
<evidence type="ECO:0000313" key="6">
    <source>
        <dbReference type="Proteomes" id="UP001605036"/>
    </source>
</evidence>
<evidence type="ECO:0000313" key="5">
    <source>
        <dbReference type="EMBL" id="KAL2611116.1"/>
    </source>
</evidence>
<keyword evidence="3" id="KW-1133">Transmembrane helix</keyword>
<comment type="similarity">
    <text evidence="1">Belongs to the glycosyltransferase 90 family.</text>
</comment>